<dbReference type="InterPro" id="IPR052337">
    <property type="entry name" value="SAT4-like"/>
</dbReference>
<sequence length="364" mass="40421">MASIEHVPDRGPTYITATAVITSIDFILVAFRLLWRSIVQQSVGTDDVFIGLAMASQIVITVVGDLACRYSFGRHRSDIPKSGGNVVLGLKYFWLFQILYKLTICFNKLSLLSLYLRLFPSKTFRTLCYVTIAIIVGGSIGFIFATVFQCIPVYASWHKQTPGMKCIDNAAFRWSWAAYNTASDIWIFLMPLPRLARLQLDRTRKAGLIVIFSLGLFVCITSIVRMVYIAVSTTTSDPTWGSFDALLWSAIEPGTGIICACLPYLKHPLQRAFPNVFSTLGSSGNSRSKRTYGDYGLSSGNPRSRVSRPRAPGDVFWPHGDGVDNWAMVANEGRPSADSREPIATGQILMKTDFEMQTHIRGES</sequence>
<feature type="transmembrane region" description="Helical" evidence="7">
    <location>
        <begin position="47"/>
        <end position="72"/>
    </location>
</feature>
<accession>A0A1L9PCN1</accession>
<feature type="transmembrane region" description="Helical" evidence="7">
    <location>
        <begin position="92"/>
        <end position="115"/>
    </location>
</feature>
<dbReference type="Pfam" id="PF20684">
    <property type="entry name" value="Fung_rhodopsin"/>
    <property type="match status" value="1"/>
</dbReference>
<name>A0A1L9PCN1_ASPVE</name>
<comment type="similarity">
    <text evidence="5">Belongs to the SAT4 family.</text>
</comment>
<dbReference type="EMBL" id="KV878126">
    <property type="protein sequence ID" value="OJI99279.1"/>
    <property type="molecule type" value="Genomic_DNA"/>
</dbReference>
<evidence type="ECO:0000256" key="3">
    <source>
        <dbReference type="ARBA" id="ARBA00022989"/>
    </source>
</evidence>
<evidence type="ECO:0000256" key="2">
    <source>
        <dbReference type="ARBA" id="ARBA00022692"/>
    </source>
</evidence>
<dbReference type="Proteomes" id="UP000184073">
    <property type="component" value="Unassembled WGS sequence"/>
</dbReference>
<evidence type="ECO:0000256" key="4">
    <source>
        <dbReference type="ARBA" id="ARBA00023136"/>
    </source>
</evidence>
<evidence type="ECO:0000256" key="1">
    <source>
        <dbReference type="ARBA" id="ARBA00004141"/>
    </source>
</evidence>
<dbReference type="GO" id="GO:0016020">
    <property type="term" value="C:membrane"/>
    <property type="evidence" value="ECO:0007669"/>
    <property type="project" value="UniProtKB-SubCell"/>
</dbReference>
<dbReference type="AlphaFoldDB" id="A0A1L9PCN1"/>
<dbReference type="RefSeq" id="XP_040665042.1">
    <property type="nucleotide sequence ID" value="XM_040816945.1"/>
</dbReference>
<evidence type="ECO:0000256" key="7">
    <source>
        <dbReference type="SAM" id="Phobius"/>
    </source>
</evidence>
<feature type="region of interest" description="Disordered" evidence="6">
    <location>
        <begin position="281"/>
        <end position="310"/>
    </location>
</feature>
<evidence type="ECO:0000256" key="5">
    <source>
        <dbReference type="ARBA" id="ARBA00038359"/>
    </source>
</evidence>
<keyword evidence="2 7" id="KW-0812">Transmembrane</keyword>
<dbReference type="PANTHER" id="PTHR33048">
    <property type="entry name" value="PTH11-LIKE INTEGRAL MEMBRANE PROTEIN (AFU_ORTHOLOGUE AFUA_5G11245)"/>
    <property type="match status" value="1"/>
</dbReference>
<comment type="subcellular location">
    <subcellularLocation>
        <location evidence="1">Membrane</location>
        <topology evidence="1">Multi-pass membrane protein</topology>
    </subcellularLocation>
</comment>
<dbReference type="GeneID" id="63732456"/>
<feature type="transmembrane region" description="Helical" evidence="7">
    <location>
        <begin position="14"/>
        <end position="35"/>
    </location>
</feature>
<evidence type="ECO:0000259" key="8">
    <source>
        <dbReference type="Pfam" id="PF20684"/>
    </source>
</evidence>
<dbReference type="InterPro" id="IPR049326">
    <property type="entry name" value="Rhodopsin_dom_fungi"/>
</dbReference>
<feature type="transmembrane region" description="Helical" evidence="7">
    <location>
        <begin position="208"/>
        <end position="231"/>
    </location>
</feature>
<gene>
    <name evidence="9" type="ORF">ASPVEDRAFT_80895</name>
</gene>
<dbReference type="PANTHER" id="PTHR33048:SF47">
    <property type="entry name" value="INTEGRAL MEMBRANE PROTEIN-RELATED"/>
    <property type="match status" value="1"/>
</dbReference>
<dbReference type="VEuPathDB" id="FungiDB:ASPVEDRAFT_80895"/>
<evidence type="ECO:0000313" key="10">
    <source>
        <dbReference type="Proteomes" id="UP000184073"/>
    </source>
</evidence>
<feature type="domain" description="Rhodopsin" evidence="8">
    <location>
        <begin position="31"/>
        <end position="271"/>
    </location>
</feature>
<keyword evidence="4 7" id="KW-0472">Membrane</keyword>
<reference evidence="10" key="1">
    <citation type="journal article" date="2017" name="Genome Biol.">
        <title>Comparative genomics reveals high biological diversity and specific adaptations in the industrially and medically important fungal genus Aspergillus.</title>
        <authorList>
            <person name="de Vries R.P."/>
            <person name="Riley R."/>
            <person name="Wiebenga A."/>
            <person name="Aguilar-Osorio G."/>
            <person name="Amillis S."/>
            <person name="Uchima C.A."/>
            <person name="Anderluh G."/>
            <person name="Asadollahi M."/>
            <person name="Askin M."/>
            <person name="Barry K."/>
            <person name="Battaglia E."/>
            <person name="Bayram O."/>
            <person name="Benocci T."/>
            <person name="Braus-Stromeyer S.A."/>
            <person name="Caldana C."/>
            <person name="Canovas D."/>
            <person name="Cerqueira G.C."/>
            <person name="Chen F."/>
            <person name="Chen W."/>
            <person name="Choi C."/>
            <person name="Clum A."/>
            <person name="Dos Santos R.A."/>
            <person name="Damasio A.R."/>
            <person name="Diallinas G."/>
            <person name="Emri T."/>
            <person name="Fekete E."/>
            <person name="Flipphi M."/>
            <person name="Freyberg S."/>
            <person name="Gallo A."/>
            <person name="Gournas C."/>
            <person name="Habgood R."/>
            <person name="Hainaut M."/>
            <person name="Harispe M.L."/>
            <person name="Henrissat B."/>
            <person name="Hilden K.S."/>
            <person name="Hope R."/>
            <person name="Hossain A."/>
            <person name="Karabika E."/>
            <person name="Karaffa L."/>
            <person name="Karanyi Z."/>
            <person name="Krasevec N."/>
            <person name="Kuo A."/>
            <person name="Kusch H."/>
            <person name="LaButti K."/>
            <person name="Lagendijk E.L."/>
            <person name="Lapidus A."/>
            <person name="Levasseur A."/>
            <person name="Lindquist E."/>
            <person name="Lipzen A."/>
            <person name="Logrieco A.F."/>
            <person name="MacCabe A."/>
            <person name="Maekelae M.R."/>
            <person name="Malavazi I."/>
            <person name="Melin P."/>
            <person name="Meyer V."/>
            <person name="Mielnichuk N."/>
            <person name="Miskei M."/>
            <person name="Molnar A.P."/>
            <person name="Mule G."/>
            <person name="Ngan C.Y."/>
            <person name="Orejas M."/>
            <person name="Orosz E."/>
            <person name="Ouedraogo J.P."/>
            <person name="Overkamp K.M."/>
            <person name="Park H.-S."/>
            <person name="Perrone G."/>
            <person name="Piumi F."/>
            <person name="Punt P.J."/>
            <person name="Ram A.F."/>
            <person name="Ramon A."/>
            <person name="Rauscher S."/>
            <person name="Record E."/>
            <person name="Riano-Pachon D.M."/>
            <person name="Robert V."/>
            <person name="Roehrig J."/>
            <person name="Ruller R."/>
            <person name="Salamov A."/>
            <person name="Salih N.S."/>
            <person name="Samson R.A."/>
            <person name="Sandor E."/>
            <person name="Sanguinetti M."/>
            <person name="Schuetze T."/>
            <person name="Sepcic K."/>
            <person name="Shelest E."/>
            <person name="Sherlock G."/>
            <person name="Sophianopoulou V."/>
            <person name="Squina F.M."/>
            <person name="Sun H."/>
            <person name="Susca A."/>
            <person name="Todd R.B."/>
            <person name="Tsang A."/>
            <person name="Unkles S.E."/>
            <person name="van de Wiele N."/>
            <person name="van Rossen-Uffink D."/>
            <person name="Oliveira J.V."/>
            <person name="Vesth T.C."/>
            <person name="Visser J."/>
            <person name="Yu J.-H."/>
            <person name="Zhou M."/>
            <person name="Andersen M.R."/>
            <person name="Archer D.B."/>
            <person name="Baker S.E."/>
            <person name="Benoit I."/>
            <person name="Brakhage A.A."/>
            <person name="Braus G.H."/>
            <person name="Fischer R."/>
            <person name="Frisvad J.C."/>
            <person name="Goldman G.H."/>
            <person name="Houbraken J."/>
            <person name="Oakley B."/>
            <person name="Pocsi I."/>
            <person name="Scazzocchio C."/>
            <person name="Seiboth B."/>
            <person name="vanKuyk P.A."/>
            <person name="Wortman J."/>
            <person name="Dyer P.S."/>
            <person name="Grigoriev I.V."/>
        </authorList>
    </citation>
    <scope>NUCLEOTIDE SEQUENCE [LARGE SCALE GENOMIC DNA]</scope>
    <source>
        <strain evidence="10">CBS 583.65</strain>
    </source>
</reference>
<evidence type="ECO:0000313" key="9">
    <source>
        <dbReference type="EMBL" id="OJI99279.1"/>
    </source>
</evidence>
<keyword evidence="10" id="KW-1185">Reference proteome</keyword>
<organism evidence="9 10">
    <name type="scientific">Aspergillus versicolor CBS 583.65</name>
    <dbReference type="NCBI Taxonomy" id="1036611"/>
    <lineage>
        <taxon>Eukaryota</taxon>
        <taxon>Fungi</taxon>
        <taxon>Dikarya</taxon>
        <taxon>Ascomycota</taxon>
        <taxon>Pezizomycotina</taxon>
        <taxon>Eurotiomycetes</taxon>
        <taxon>Eurotiomycetidae</taxon>
        <taxon>Eurotiales</taxon>
        <taxon>Aspergillaceae</taxon>
        <taxon>Aspergillus</taxon>
        <taxon>Aspergillus subgen. Nidulantes</taxon>
    </lineage>
</organism>
<evidence type="ECO:0000256" key="6">
    <source>
        <dbReference type="SAM" id="MobiDB-lite"/>
    </source>
</evidence>
<feature type="transmembrane region" description="Helical" evidence="7">
    <location>
        <begin position="127"/>
        <end position="154"/>
    </location>
</feature>
<keyword evidence="3 7" id="KW-1133">Transmembrane helix</keyword>
<dbReference type="STRING" id="1036611.A0A1L9PCN1"/>
<feature type="transmembrane region" description="Helical" evidence="7">
    <location>
        <begin position="246"/>
        <end position="265"/>
    </location>
</feature>
<proteinExistence type="inferred from homology"/>
<feature type="transmembrane region" description="Helical" evidence="7">
    <location>
        <begin position="174"/>
        <end position="196"/>
    </location>
</feature>
<protein>
    <recommendedName>
        <fullName evidence="8">Rhodopsin domain-containing protein</fullName>
    </recommendedName>
</protein>
<dbReference type="OrthoDB" id="444631at2759"/>